<keyword evidence="3" id="KW-1185">Reference proteome</keyword>
<accession>A0A4R4STY3</accession>
<dbReference type="RefSeq" id="WP_132821077.1">
    <property type="nucleotide sequence ID" value="NZ_SMKI01000415.1"/>
</dbReference>
<reference evidence="2 3" key="1">
    <citation type="submission" date="2019-03" db="EMBL/GenBank/DDBJ databases">
        <title>Draft genome sequences of novel Actinobacteria.</title>
        <authorList>
            <person name="Sahin N."/>
            <person name="Ay H."/>
            <person name="Saygin H."/>
        </authorList>
    </citation>
    <scope>NUCLEOTIDE SEQUENCE [LARGE SCALE GENOMIC DNA]</scope>
    <source>
        <strain evidence="2 3">DSM 41900</strain>
    </source>
</reference>
<evidence type="ECO:0000256" key="1">
    <source>
        <dbReference type="SAM" id="MobiDB-lite"/>
    </source>
</evidence>
<proteinExistence type="predicted"/>
<gene>
    <name evidence="2" type="ORF">E1283_28660</name>
</gene>
<dbReference type="Proteomes" id="UP000295345">
    <property type="component" value="Unassembled WGS sequence"/>
</dbReference>
<feature type="region of interest" description="Disordered" evidence="1">
    <location>
        <begin position="183"/>
        <end position="206"/>
    </location>
</feature>
<evidence type="ECO:0000313" key="2">
    <source>
        <dbReference type="EMBL" id="TDC67580.1"/>
    </source>
</evidence>
<dbReference type="AlphaFoldDB" id="A0A4R4STY3"/>
<dbReference type="EMBL" id="SMKI01000415">
    <property type="protein sequence ID" value="TDC67580.1"/>
    <property type="molecule type" value="Genomic_DNA"/>
</dbReference>
<name>A0A4R4STY3_9ACTN</name>
<sequence length="206" mass="21937">MATSRTTGGALGYLESRKNLTGCVCGLAGLGLTLAGQAGTFWPLVVGGLYGAGALLAPPEREAPPPFSETSELAAVRADFAALRPYLDAFDAPPAAAGSLAELDGLLTALLDPGWVADELVVDPEAVHALARAVRHDVPEAIDAYQRTRWWSRLTPGGEPPERHLERQLALIGRELTARAATIRESQEARQQTHTTDLEGRDPREP</sequence>
<protein>
    <submittedName>
        <fullName evidence="2">Uncharacterized protein</fullName>
    </submittedName>
</protein>
<dbReference type="OrthoDB" id="3690694at2"/>
<comment type="caution">
    <text evidence="2">The sequence shown here is derived from an EMBL/GenBank/DDBJ whole genome shotgun (WGS) entry which is preliminary data.</text>
</comment>
<organism evidence="2 3">
    <name type="scientific">Streptomyces hainanensis</name>
    <dbReference type="NCBI Taxonomy" id="402648"/>
    <lineage>
        <taxon>Bacteria</taxon>
        <taxon>Bacillati</taxon>
        <taxon>Actinomycetota</taxon>
        <taxon>Actinomycetes</taxon>
        <taxon>Kitasatosporales</taxon>
        <taxon>Streptomycetaceae</taxon>
        <taxon>Streptomyces</taxon>
    </lineage>
</organism>
<evidence type="ECO:0000313" key="3">
    <source>
        <dbReference type="Proteomes" id="UP000295345"/>
    </source>
</evidence>
<feature type="compositionally biased region" description="Basic and acidic residues" evidence="1">
    <location>
        <begin position="196"/>
        <end position="206"/>
    </location>
</feature>